<evidence type="ECO:0000313" key="1">
    <source>
        <dbReference type="EMBL" id="VAW99925.1"/>
    </source>
</evidence>
<protein>
    <submittedName>
        <fullName evidence="1">Streptolysin S biosynthesis protein C (SagC)</fullName>
    </submittedName>
</protein>
<dbReference type="AlphaFoldDB" id="A0A3B1A2C4"/>
<name>A0A3B1A2C4_9ZZZZ</name>
<gene>
    <name evidence="1" type="ORF">MNBD_GAMMA22-1926</name>
</gene>
<organism evidence="1">
    <name type="scientific">hydrothermal vent metagenome</name>
    <dbReference type="NCBI Taxonomy" id="652676"/>
    <lineage>
        <taxon>unclassified sequences</taxon>
        <taxon>metagenomes</taxon>
        <taxon>ecological metagenomes</taxon>
    </lineage>
</organism>
<dbReference type="EMBL" id="UOFS01000041">
    <property type="protein sequence ID" value="VAW99925.1"/>
    <property type="molecule type" value="Genomic_DNA"/>
</dbReference>
<reference evidence="1" key="1">
    <citation type="submission" date="2018-06" db="EMBL/GenBank/DDBJ databases">
        <authorList>
            <person name="Zhirakovskaya E."/>
        </authorList>
    </citation>
    <scope>NUCLEOTIDE SEQUENCE</scope>
</reference>
<dbReference type="Gene3D" id="3.40.50.720">
    <property type="entry name" value="NAD(P)-binding Rossmann-like Domain"/>
    <property type="match status" value="1"/>
</dbReference>
<dbReference type="SUPFAM" id="SSF69572">
    <property type="entry name" value="Activating enzymes of the ubiquitin-like proteins"/>
    <property type="match status" value="1"/>
</dbReference>
<dbReference type="GO" id="GO:0008641">
    <property type="term" value="F:ubiquitin-like modifier activating enzyme activity"/>
    <property type="evidence" value="ECO:0007669"/>
    <property type="project" value="InterPro"/>
</dbReference>
<proteinExistence type="predicted"/>
<sequence>MTEKNIPCAYILKDGVRVFLTSQEIRFRKGIWNFNEAVISLVDKEKSLIDFFKAVARQLINTQEVNVDIIAESQAIKQPALNQYIEVLDGLKQQQFLYLANKNEATRIVSALLGGNLSGFEEYVSGARPVIFISDNDYAKNAALLMAKEIKLPLDILDEHAVRELSKVDLTTRTEAIEYREALAKFEKVISSYCCVVACVSEPNLTMLRNLNRVLVKAEKPLILGMLDGPFSTVLSTHATQSGCFECYEQRMLARLEDTMVYHKYIRDRNQSGIDSSFGGVNGPWFSPPLHVLTGSVISEAFLYSTLSMLRLAGRVISTYLPLLEIQAQDILRVPYCPACGSISTAEMDEMYTSSKQIISDMLANVELQEGDS</sequence>
<accession>A0A3B1A2C4</accession>
<dbReference type="InterPro" id="IPR035985">
    <property type="entry name" value="Ubiquitin-activating_enz"/>
</dbReference>